<comment type="caution">
    <text evidence="1">The sequence shown here is derived from an EMBL/GenBank/DDBJ whole genome shotgun (WGS) entry which is preliminary data.</text>
</comment>
<proteinExistence type="predicted"/>
<evidence type="ECO:0000313" key="1">
    <source>
        <dbReference type="EMBL" id="KAJ3539300.1"/>
    </source>
</evidence>
<gene>
    <name evidence="1" type="ORF">NM208_g5546</name>
</gene>
<sequence length="85" mass="9295">MSYNQPPPRPVTTTPRRMDISPRVDIRAMLLDPRSSRCSTSRRHPHLKKRRATAVYIPVSPRCAAAGSAARRASAVLSASTAVVN</sequence>
<organism evidence="1 2">
    <name type="scientific">Fusarium decemcellulare</name>
    <dbReference type="NCBI Taxonomy" id="57161"/>
    <lineage>
        <taxon>Eukaryota</taxon>
        <taxon>Fungi</taxon>
        <taxon>Dikarya</taxon>
        <taxon>Ascomycota</taxon>
        <taxon>Pezizomycotina</taxon>
        <taxon>Sordariomycetes</taxon>
        <taxon>Hypocreomycetidae</taxon>
        <taxon>Hypocreales</taxon>
        <taxon>Nectriaceae</taxon>
        <taxon>Fusarium</taxon>
        <taxon>Fusarium decemcellulare species complex</taxon>
    </lineage>
</organism>
<dbReference type="Proteomes" id="UP001148629">
    <property type="component" value="Unassembled WGS sequence"/>
</dbReference>
<evidence type="ECO:0000313" key="2">
    <source>
        <dbReference type="Proteomes" id="UP001148629"/>
    </source>
</evidence>
<accession>A0ACC1SGW3</accession>
<keyword evidence="2" id="KW-1185">Reference proteome</keyword>
<protein>
    <submittedName>
        <fullName evidence="1">Uncharacterized protein</fullName>
    </submittedName>
</protein>
<dbReference type="EMBL" id="JANRMS010000468">
    <property type="protein sequence ID" value="KAJ3539300.1"/>
    <property type="molecule type" value="Genomic_DNA"/>
</dbReference>
<reference evidence="1" key="1">
    <citation type="submission" date="2022-08" db="EMBL/GenBank/DDBJ databases">
        <title>Genome Sequence of Fusarium decemcellulare.</title>
        <authorList>
            <person name="Buettner E."/>
        </authorList>
    </citation>
    <scope>NUCLEOTIDE SEQUENCE</scope>
    <source>
        <strain evidence="1">Babe19</strain>
    </source>
</reference>
<name>A0ACC1SGW3_9HYPO</name>